<feature type="non-terminal residue" evidence="8">
    <location>
        <position position="79"/>
    </location>
</feature>
<keyword evidence="8" id="KW-0547">Nucleotide-binding</keyword>
<evidence type="ECO:0000256" key="7">
    <source>
        <dbReference type="ARBA" id="ARBA00023136"/>
    </source>
</evidence>
<reference evidence="8 9" key="1">
    <citation type="submission" date="2021-04" db="EMBL/GenBank/DDBJ databases">
        <title>The complete genome sequence of Neokomagataea sp. TBRC 2177.</title>
        <authorList>
            <person name="Charoenyingcharoen P."/>
            <person name="Yukphan P."/>
        </authorList>
    </citation>
    <scope>NUCLEOTIDE SEQUENCE [LARGE SCALE GENOMIC DNA]</scope>
    <source>
        <strain evidence="8 9">TBRC 2177</strain>
    </source>
</reference>
<dbReference type="PANTHER" id="PTHR43297:SF14">
    <property type="entry name" value="ATPASE AAA-TYPE CORE DOMAIN-CONTAINING PROTEIN"/>
    <property type="match status" value="1"/>
</dbReference>
<evidence type="ECO:0000313" key="8">
    <source>
        <dbReference type="EMBL" id="MBR0560824.1"/>
    </source>
</evidence>
<keyword evidence="5" id="KW-0997">Cell inner membrane</keyword>
<dbReference type="Gene3D" id="3.40.50.300">
    <property type="entry name" value="P-loop containing nucleotide triphosphate hydrolases"/>
    <property type="match status" value="1"/>
</dbReference>
<feature type="non-terminal residue" evidence="8">
    <location>
        <position position="1"/>
    </location>
</feature>
<evidence type="ECO:0000313" key="9">
    <source>
        <dbReference type="Proteomes" id="UP000677812"/>
    </source>
</evidence>
<dbReference type="EMBL" id="JAGRQH010000140">
    <property type="protein sequence ID" value="MBR0560824.1"/>
    <property type="molecule type" value="Genomic_DNA"/>
</dbReference>
<dbReference type="SUPFAM" id="SSF52540">
    <property type="entry name" value="P-loop containing nucleoside triphosphate hydrolases"/>
    <property type="match status" value="1"/>
</dbReference>
<name>A0ABS5EAB9_9PROT</name>
<dbReference type="GO" id="GO:0005524">
    <property type="term" value="F:ATP binding"/>
    <property type="evidence" value="ECO:0007669"/>
    <property type="project" value="UniProtKB-KW"/>
</dbReference>
<dbReference type="InterPro" id="IPR050388">
    <property type="entry name" value="ABC_Ni/Peptide_Import"/>
</dbReference>
<keyword evidence="4" id="KW-1003">Cell membrane</keyword>
<keyword evidence="3" id="KW-0813">Transport</keyword>
<comment type="similarity">
    <text evidence="2">Belongs to the ABC transporter superfamily.</text>
</comment>
<dbReference type="Proteomes" id="UP000677812">
    <property type="component" value="Unassembled WGS sequence"/>
</dbReference>
<organism evidence="8 9">
    <name type="scientific">Neokomagataea anthophila</name>
    <dbReference type="NCBI Taxonomy" id="2826925"/>
    <lineage>
        <taxon>Bacteria</taxon>
        <taxon>Pseudomonadati</taxon>
        <taxon>Pseudomonadota</taxon>
        <taxon>Alphaproteobacteria</taxon>
        <taxon>Acetobacterales</taxon>
        <taxon>Acetobacteraceae</taxon>
        <taxon>Neokomagataea</taxon>
    </lineage>
</organism>
<keyword evidence="8" id="KW-0067">ATP-binding</keyword>
<comment type="caution">
    <text evidence="8">The sequence shown here is derived from an EMBL/GenBank/DDBJ whole genome shotgun (WGS) entry which is preliminary data.</text>
</comment>
<keyword evidence="7" id="KW-0472">Membrane</keyword>
<proteinExistence type="inferred from homology"/>
<sequence>SGSGKSVTSLALMRLVEHGGGKIVGGQMHLRRRNGEVLDLANASSAAMRGVRGADIAMIFQEPMTSLNPVFTVGEQIAE</sequence>
<evidence type="ECO:0000256" key="1">
    <source>
        <dbReference type="ARBA" id="ARBA00004370"/>
    </source>
</evidence>
<protein>
    <submittedName>
        <fullName evidence="8">Glutathione ABC transporter ATP-binding protein GsiA</fullName>
    </submittedName>
</protein>
<keyword evidence="6" id="KW-1278">Translocase</keyword>
<evidence type="ECO:0000256" key="3">
    <source>
        <dbReference type="ARBA" id="ARBA00022448"/>
    </source>
</evidence>
<evidence type="ECO:0000256" key="6">
    <source>
        <dbReference type="ARBA" id="ARBA00022967"/>
    </source>
</evidence>
<evidence type="ECO:0000256" key="5">
    <source>
        <dbReference type="ARBA" id="ARBA00022519"/>
    </source>
</evidence>
<comment type="subcellular location">
    <subcellularLocation>
        <location evidence="1">Membrane</location>
    </subcellularLocation>
</comment>
<accession>A0ABS5EAB9</accession>
<dbReference type="PANTHER" id="PTHR43297">
    <property type="entry name" value="OLIGOPEPTIDE TRANSPORT ATP-BINDING PROTEIN APPD"/>
    <property type="match status" value="1"/>
</dbReference>
<keyword evidence="9" id="KW-1185">Reference proteome</keyword>
<evidence type="ECO:0000256" key="4">
    <source>
        <dbReference type="ARBA" id="ARBA00022475"/>
    </source>
</evidence>
<gene>
    <name evidence="8" type="ORF">KB213_12325</name>
</gene>
<evidence type="ECO:0000256" key="2">
    <source>
        <dbReference type="ARBA" id="ARBA00005417"/>
    </source>
</evidence>
<dbReference type="InterPro" id="IPR027417">
    <property type="entry name" value="P-loop_NTPase"/>
</dbReference>